<name>A0A0K0EIR6_STRER</name>
<evidence type="ECO:0000313" key="1">
    <source>
        <dbReference type="WBParaSite" id="SSTP_0000937200.1"/>
    </source>
</evidence>
<protein>
    <submittedName>
        <fullName evidence="1">Uncharacterized protein</fullName>
    </submittedName>
</protein>
<dbReference type="AlphaFoldDB" id="A0A0K0EIR6"/>
<dbReference type="WBParaSite" id="SSTP_0000937200.1">
    <property type="protein sequence ID" value="SSTP_0000937200.1"/>
    <property type="gene ID" value="SSTP_0000937200"/>
</dbReference>
<organism evidence="1">
    <name type="scientific">Strongyloides stercoralis</name>
    <name type="common">Threadworm</name>
    <dbReference type="NCBI Taxonomy" id="6248"/>
    <lineage>
        <taxon>Eukaryota</taxon>
        <taxon>Metazoa</taxon>
        <taxon>Ecdysozoa</taxon>
        <taxon>Nematoda</taxon>
        <taxon>Chromadorea</taxon>
        <taxon>Rhabditida</taxon>
        <taxon>Tylenchina</taxon>
        <taxon>Panagrolaimomorpha</taxon>
        <taxon>Strongyloidoidea</taxon>
        <taxon>Strongyloididae</taxon>
        <taxon>Strongyloides</taxon>
    </lineage>
</organism>
<accession>A0A0K0EIR6</accession>
<reference evidence="1" key="1">
    <citation type="submission" date="2015-08" db="UniProtKB">
        <authorList>
            <consortium name="WormBaseParasite"/>
        </authorList>
    </citation>
    <scope>IDENTIFICATION</scope>
</reference>
<proteinExistence type="predicted"/>
<sequence length="554" mass="64142">MKTHEFSLKVGKMFYEAIDDTLSIKDIVQLVGEDKLNYDNVLEFPFRKEIFTYEPTFKLTIQNDDSNEELIVLCNGPDGNQGTLEEIMECISEFKIKDLEHNQIVKIIINGTSKRLRNHELESLGKEIASFIEFIFFQFPIADTLDLSYLGTGQSSSLLLFILYHIKSTAIKIFNGITIENIMAFSLLKSLALTNIVDGLVNLKEYILEIPSFPLENIDNVRKKMNTLFMWLSKRNGCSLTIITNLNFSNDLFFNSIILDIERISLQANIKTNTTINKDFFPNLMEVKANHLPNYVYHIFDVEMSFITIQDTKYFEKLLSVCWNLEKITLIITEEFIDDLMTQGKSNEGGRTIIKDSFSYCSTLKNLKSFFIDFQIKIDKRDLLKKNFVAFLFNAILSVLPNNIENLSLEKVTFLNEDNIKMINTKSSSIEKISFAGCQNVPHNFFTKFPNLRQICMVGEISLNVPDSVNILLIKYPPGDLPVFNTNDLNNEGVRSHNSKYREDDHYFTMFGKSFKTSIRNESEKGPWYIVYLNNIFEYSHYIQLMNMFPLSKY</sequence>